<dbReference type="AlphaFoldDB" id="A0A8I0MXW7"/>
<sequence>MRKRKTETFETSMTQIGEPESSTDLSTMKLRVETQDAIEITSFRLLIYILSGKCSFFSLSGLHQDTKCPLCALAYRQREQKGTQRKLIADKQNGQINQRSKPHKMLWQAQDWWKYLE</sequence>
<feature type="region of interest" description="Disordered" evidence="1">
    <location>
        <begin position="1"/>
        <end position="24"/>
    </location>
</feature>
<comment type="caution">
    <text evidence="2">The sequence shown here is derived from an EMBL/GenBank/DDBJ whole genome shotgun (WGS) entry which is preliminary data.</text>
</comment>
<dbReference type="Proteomes" id="UP000660708">
    <property type="component" value="Unassembled WGS sequence"/>
</dbReference>
<evidence type="ECO:0000256" key="1">
    <source>
        <dbReference type="SAM" id="MobiDB-lite"/>
    </source>
</evidence>
<accession>A0A8I0MXW7</accession>
<gene>
    <name evidence="2" type="ORF">PPEP_a1808</name>
</gene>
<keyword evidence="3" id="KW-1185">Reference proteome</keyword>
<feature type="compositionally biased region" description="Polar residues" evidence="1">
    <location>
        <begin position="9"/>
        <end position="24"/>
    </location>
</feature>
<evidence type="ECO:0000313" key="2">
    <source>
        <dbReference type="EMBL" id="MBE0347367.1"/>
    </source>
</evidence>
<dbReference type="EMBL" id="AQHF01000026">
    <property type="protein sequence ID" value="MBE0347367.1"/>
    <property type="molecule type" value="Genomic_DNA"/>
</dbReference>
<reference evidence="2 3" key="1">
    <citation type="submission" date="2015-06" db="EMBL/GenBank/DDBJ databases">
        <title>Genome sequence of Pseudoalteromonas peptidolytica.</title>
        <authorList>
            <person name="Xie B.-B."/>
            <person name="Rong J.-C."/>
            <person name="Qin Q.-L."/>
            <person name="Zhang Y.-Z."/>
        </authorList>
    </citation>
    <scope>NUCLEOTIDE SEQUENCE [LARGE SCALE GENOMIC DNA]</scope>
    <source>
        <strain evidence="2 3">F12-50-A1</strain>
    </source>
</reference>
<evidence type="ECO:0000313" key="3">
    <source>
        <dbReference type="Proteomes" id="UP000660708"/>
    </source>
</evidence>
<dbReference type="RefSeq" id="WP_147391330.1">
    <property type="nucleotide sequence ID" value="NZ_AQHF01000026.1"/>
</dbReference>
<organism evidence="2 3">
    <name type="scientific">Pseudoalteromonas peptidolytica F12-50-A1</name>
    <dbReference type="NCBI Taxonomy" id="1315280"/>
    <lineage>
        <taxon>Bacteria</taxon>
        <taxon>Pseudomonadati</taxon>
        <taxon>Pseudomonadota</taxon>
        <taxon>Gammaproteobacteria</taxon>
        <taxon>Alteromonadales</taxon>
        <taxon>Pseudoalteromonadaceae</taxon>
        <taxon>Pseudoalteromonas</taxon>
    </lineage>
</organism>
<protein>
    <submittedName>
        <fullName evidence="2">Uncharacterized protein</fullName>
    </submittedName>
</protein>
<name>A0A8I0MXW7_9GAMM</name>
<proteinExistence type="predicted"/>